<dbReference type="Proteomes" id="UP000070501">
    <property type="component" value="Unassembled WGS sequence"/>
</dbReference>
<keyword evidence="3" id="KW-1185">Reference proteome</keyword>
<evidence type="ECO:0000256" key="1">
    <source>
        <dbReference type="SAM" id="MobiDB-lite"/>
    </source>
</evidence>
<evidence type="ECO:0000313" key="3">
    <source>
        <dbReference type="Proteomes" id="UP000070501"/>
    </source>
</evidence>
<proteinExistence type="predicted"/>
<protein>
    <submittedName>
        <fullName evidence="2">Uncharacterized protein</fullName>
    </submittedName>
</protein>
<accession>A0A136J5V3</accession>
<organism evidence="2 3">
    <name type="scientific">Microdochium bolleyi</name>
    <dbReference type="NCBI Taxonomy" id="196109"/>
    <lineage>
        <taxon>Eukaryota</taxon>
        <taxon>Fungi</taxon>
        <taxon>Dikarya</taxon>
        <taxon>Ascomycota</taxon>
        <taxon>Pezizomycotina</taxon>
        <taxon>Sordariomycetes</taxon>
        <taxon>Xylariomycetidae</taxon>
        <taxon>Xylariales</taxon>
        <taxon>Microdochiaceae</taxon>
        <taxon>Microdochium</taxon>
    </lineage>
</organism>
<name>A0A136J5V3_9PEZI</name>
<dbReference type="AlphaFoldDB" id="A0A136J5V3"/>
<evidence type="ECO:0000313" key="2">
    <source>
        <dbReference type="EMBL" id="KXJ92522.1"/>
    </source>
</evidence>
<gene>
    <name evidence="2" type="ORF">Micbo1qcDRAFT_49420</name>
</gene>
<dbReference type="InParanoid" id="A0A136J5V3"/>
<sequence>MTGRTHADPSLNSEHCSQQRGIWEHTLLAVSQLLQLKARDAHSSRDALQHIPPHGQPPGCTRPPSTLRYVWMTEQQVAAITGVQGWWRLRQEIRTGSTVQSLLPRSGHIPDDIQRPSPDVHAINDKGREALWQDSLFWLSGAYHLPHPARPAARRLPHTEIRGRV</sequence>
<feature type="region of interest" description="Disordered" evidence="1">
    <location>
        <begin position="44"/>
        <end position="63"/>
    </location>
</feature>
<dbReference type="EMBL" id="KQ964248">
    <property type="protein sequence ID" value="KXJ92522.1"/>
    <property type="molecule type" value="Genomic_DNA"/>
</dbReference>
<reference evidence="3" key="1">
    <citation type="submission" date="2016-02" db="EMBL/GenBank/DDBJ databases">
        <title>Draft genome sequence of Microdochium bolleyi, a fungal endophyte of beachgrass.</title>
        <authorList>
            <consortium name="DOE Joint Genome Institute"/>
            <person name="David A.S."/>
            <person name="May G."/>
            <person name="Haridas S."/>
            <person name="Lim J."/>
            <person name="Wang M."/>
            <person name="Labutti K."/>
            <person name="Lipzen A."/>
            <person name="Barry K."/>
            <person name="Grigoriev I.V."/>
        </authorList>
    </citation>
    <scope>NUCLEOTIDE SEQUENCE [LARGE SCALE GENOMIC DNA]</scope>
    <source>
        <strain evidence="3">J235TASD1</strain>
    </source>
</reference>